<dbReference type="RefSeq" id="WP_201158243.1">
    <property type="nucleotide sequence ID" value="NZ_NHSD01000307.1"/>
</dbReference>
<evidence type="ECO:0000313" key="2">
    <source>
        <dbReference type="Proteomes" id="UP000706333"/>
    </source>
</evidence>
<reference evidence="1" key="2">
    <citation type="journal article" date="2020" name="Microorganisms">
        <title>Osmotic Adaptation and Compatible Solute Biosynthesis of Phototrophic Bacteria as Revealed from Genome Analyses.</title>
        <authorList>
            <person name="Imhoff J.F."/>
            <person name="Rahn T."/>
            <person name="Kunzel S."/>
            <person name="Keller A."/>
            <person name="Neulinger S.C."/>
        </authorList>
    </citation>
    <scope>NUCLEOTIDE SEQUENCE</scope>
    <source>
        <strain evidence="1">LMG 28126</strain>
    </source>
</reference>
<dbReference type="AlphaFoldDB" id="A0A934TMQ9"/>
<reference evidence="1" key="1">
    <citation type="submission" date="2017-05" db="EMBL/GenBank/DDBJ databases">
        <authorList>
            <person name="Imhoff J.F."/>
            <person name="Rahn T."/>
            <person name="Kuenzel S."/>
            <person name="Neulinger S.C."/>
        </authorList>
    </citation>
    <scope>NUCLEOTIDE SEQUENCE</scope>
    <source>
        <strain evidence="1">LMG 28126</strain>
    </source>
</reference>
<comment type="caution">
    <text evidence="1">The sequence shown here is derived from an EMBL/GenBank/DDBJ whole genome shotgun (WGS) entry which is preliminary data.</text>
</comment>
<sequence length="146" mass="15378">MTRFLIPLILGCVGLVGGVATGIALKPPAEAAEPPQAPLTPSVSLDMPSNFVIPLIGRDRIRSMMVLSLGLEVDAEQTAAVRAQEPRLRDAFLRVLFDHANAGGFDGVFTAASPMASLRTALREAAVGVSGPAVRDVLILDLLRHD</sequence>
<dbReference type="EMBL" id="NHSD01000307">
    <property type="protein sequence ID" value="MBK5928478.1"/>
    <property type="molecule type" value="Genomic_DNA"/>
</dbReference>
<evidence type="ECO:0000313" key="1">
    <source>
        <dbReference type="EMBL" id="MBK5928478.1"/>
    </source>
</evidence>
<gene>
    <name evidence="1" type="ORF">CCR87_14265</name>
</gene>
<accession>A0A934TMQ9</accession>
<organism evidence="1 2">
    <name type="scientific">Rhodobaculum claviforme</name>
    <dbReference type="NCBI Taxonomy" id="1549854"/>
    <lineage>
        <taxon>Bacteria</taxon>
        <taxon>Pseudomonadati</taxon>
        <taxon>Pseudomonadota</taxon>
        <taxon>Alphaproteobacteria</taxon>
        <taxon>Rhodobacterales</taxon>
        <taxon>Paracoccaceae</taxon>
        <taxon>Rhodobaculum</taxon>
    </lineage>
</organism>
<evidence type="ECO:0008006" key="3">
    <source>
        <dbReference type="Google" id="ProtNLM"/>
    </source>
</evidence>
<dbReference type="Proteomes" id="UP000706333">
    <property type="component" value="Unassembled WGS sequence"/>
</dbReference>
<keyword evidence="2" id="KW-1185">Reference proteome</keyword>
<proteinExistence type="predicted"/>
<protein>
    <recommendedName>
        <fullName evidence="3">Flagellar protein FliL</fullName>
    </recommendedName>
</protein>
<name>A0A934TMQ9_9RHOB</name>